<dbReference type="PANTHER" id="PTHR43279:SF1">
    <property type="entry name" value="CATECHOL-2,3-DIOXYGENASE"/>
    <property type="match status" value="1"/>
</dbReference>
<dbReference type="InterPro" id="IPR004360">
    <property type="entry name" value="Glyas_Fos-R_dOase_dom"/>
</dbReference>
<dbReference type="Gene3D" id="3.10.180.10">
    <property type="entry name" value="2,3-Dihydroxybiphenyl 1,2-Dioxygenase, domain 1"/>
    <property type="match status" value="2"/>
</dbReference>
<name>A0ABT1WLN5_9LACT</name>
<evidence type="ECO:0000259" key="1">
    <source>
        <dbReference type="Pfam" id="PF00903"/>
    </source>
</evidence>
<dbReference type="SUPFAM" id="SSF54593">
    <property type="entry name" value="Glyoxalase/Bleomycin resistance protein/Dihydroxybiphenyl dioxygenase"/>
    <property type="match status" value="2"/>
</dbReference>
<feature type="domain" description="Glyoxalase/fosfomycin resistance/dioxygenase" evidence="1">
    <location>
        <begin position="27"/>
        <end position="137"/>
    </location>
</feature>
<organism evidence="2 3">
    <name type="scientific">Granulicatella seriolae</name>
    <dbReference type="NCBI Taxonomy" id="2967226"/>
    <lineage>
        <taxon>Bacteria</taxon>
        <taxon>Bacillati</taxon>
        <taxon>Bacillota</taxon>
        <taxon>Bacilli</taxon>
        <taxon>Lactobacillales</taxon>
        <taxon>Carnobacteriaceae</taxon>
        <taxon>Granulicatella</taxon>
    </lineage>
</organism>
<evidence type="ECO:0000313" key="3">
    <source>
        <dbReference type="Proteomes" id="UP001059480"/>
    </source>
</evidence>
<protein>
    <submittedName>
        <fullName evidence="2">VOC family protein</fullName>
    </submittedName>
</protein>
<gene>
    <name evidence="2" type="ORF">NPA36_00190</name>
</gene>
<dbReference type="PANTHER" id="PTHR43279">
    <property type="entry name" value="CATECHOL-2,3-DIOXYGENASE"/>
    <property type="match status" value="1"/>
</dbReference>
<reference evidence="2" key="2">
    <citation type="journal article" date="2023" name="Curr. Microbiol.">
        <title>Granulicatella seriolae sp. nov., a Novel Facultative Anaerobe Isolated from Yellowtail Marine Fish.</title>
        <authorList>
            <person name="Lee M."/>
            <person name="Choi Y.J."/>
            <person name="Farooq A."/>
            <person name="Jeong J.B."/>
            <person name="Jung M.Y."/>
        </authorList>
    </citation>
    <scope>NUCLEOTIDE SEQUENCE</scope>
    <source>
        <strain evidence="2">S8</strain>
    </source>
</reference>
<accession>A0ABT1WLN5</accession>
<evidence type="ECO:0000313" key="2">
    <source>
        <dbReference type="EMBL" id="MCQ9208985.1"/>
    </source>
</evidence>
<proteinExistence type="predicted"/>
<dbReference type="EMBL" id="JANHNZ010000001">
    <property type="protein sequence ID" value="MCQ9208985.1"/>
    <property type="molecule type" value="Genomic_DNA"/>
</dbReference>
<sequence length="300" mass="34418">MKSLIDYLKDLFHVNVSDDTEWTLGLLSISVQELHTMKRFYTKILGLSVLQQHNDMLLLGIANGSVPLLKLVKRSSKQVFTSSESNLYSFAFKLPKQKQMGSLVNHLLLEDKVINASSDDGYSEAIYLLDPEGNRVKVYWDKPQAQHKSSDPAYREGTNTQIELDYFLKLGGEPYQAIPQGTILGQVHLSVTSLEKSESFYTSILPFKTTLDYLFKRKNLVMNHNHYSLSFNEWLADKDFVFPGDQKVQCLTLMAPSIRDMQMLAERLEEANYVYDYKDGDLFFKDPNHIPIQITVRDKA</sequence>
<comment type="caution">
    <text evidence="2">The sequence shown here is derived from an EMBL/GenBank/DDBJ whole genome shotgun (WGS) entry which is preliminary data.</text>
</comment>
<reference evidence="2" key="1">
    <citation type="submission" date="2022-07" db="EMBL/GenBank/DDBJ databases">
        <authorList>
            <person name="Jung M.-Y."/>
            <person name="Lee M."/>
        </authorList>
    </citation>
    <scope>NUCLEOTIDE SEQUENCE</scope>
    <source>
        <strain evidence="2">S8</strain>
    </source>
</reference>
<dbReference type="Proteomes" id="UP001059480">
    <property type="component" value="Unassembled WGS sequence"/>
</dbReference>
<reference evidence="2" key="3">
    <citation type="journal article" date="2023" name="Microbiol. Resour. Announc.">
        <title>Draft Genome Sequence of Granulicatella sp. Strain S8, Isolated from a Marine Fish, Seriola quinqueradiata.</title>
        <authorList>
            <person name="Lee M."/>
            <person name="Farooq A."/>
            <person name="Jeong J.B."/>
            <person name="Jung M.Y."/>
        </authorList>
    </citation>
    <scope>NUCLEOTIDE SEQUENCE</scope>
    <source>
        <strain evidence="2">S8</strain>
    </source>
</reference>
<dbReference type="InterPro" id="IPR029068">
    <property type="entry name" value="Glyas_Bleomycin-R_OHBP_Dase"/>
</dbReference>
<dbReference type="Pfam" id="PF00903">
    <property type="entry name" value="Glyoxalase"/>
    <property type="match status" value="1"/>
</dbReference>
<dbReference type="RefSeq" id="WP_256944104.1">
    <property type="nucleotide sequence ID" value="NZ_JANHNZ010000001.1"/>
</dbReference>
<keyword evidence="3" id="KW-1185">Reference proteome</keyword>